<dbReference type="AlphaFoldDB" id="A0A3Q7GDG0"/>
<evidence type="ECO:0000313" key="7">
    <source>
        <dbReference type="Proteomes" id="UP000004994"/>
    </source>
</evidence>
<evidence type="ECO:0000313" key="6">
    <source>
        <dbReference type="EnsemblPlants" id="Solyc05g014410.2.1"/>
    </source>
</evidence>
<evidence type="ECO:0000256" key="2">
    <source>
        <dbReference type="ARBA" id="ARBA00018987"/>
    </source>
</evidence>
<dbReference type="SMART" id="SM01161">
    <property type="entry name" value="DUF1767"/>
    <property type="match status" value="1"/>
</dbReference>
<evidence type="ECO:0000259" key="4">
    <source>
        <dbReference type="Pfam" id="PF08585"/>
    </source>
</evidence>
<evidence type="ECO:0000256" key="1">
    <source>
        <dbReference type="ARBA" id="ARBA00006395"/>
    </source>
</evidence>
<dbReference type="Proteomes" id="UP000004994">
    <property type="component" value="Chromosome 5"/>
</dbReference>
<comment type="similarity">
    <text evidence="1">Belongs to the RMI1 family.</text>
</comment>
<dbReference type="InterPro" id="IPR049363">
    <property type="entry name" value="RMI1_N"/>
</dbReference>
<feature type="region of interest" description="Disordered" evidence="3">
    <location>
        <begin position="1"/>
        <end position="49"/>
    </location>
</feature>
<dbReference type="Pfam" id="PF08585">
    <property type="entry name" value="RMI1_N_C"/>
    <property type="match status" value="1"/>
</dbReference>
<proteinExistence type="inferred from homology"/>
<dbReference type="Gene3D" id="2.40.50.770">
    <property type="entry name" value="RecQ-mediated genome instability protein Rmi1, C-terminal domain"/>
    <property type="match status" value="1"/>
</dbReference>
<dbReference type="InterPro" id="IPR042470">
    <property type="entry name" value="RMI1_N_C_sf"/>
</dbReference>
<dbReference type="PANTHER" id="PTHR14790:SF15">
    <property type="entry name" value="RECQ-MEDIATED GENOME INSTABILITY PROTEIN 1"/>
    <property type="match status" value="1"/>
</dbReference>
<dbReference type="InParanoid" id="A0A3Q7GDG0"/>
<feature type="domain" description="RecQ mediated genome instability protein 1 OB-fold" evidence="4">
    <location>
        <begin position="213"/>
        <end position="250"/>
    </location>
</feature>
<feature type="compositionally biased region" description="Polar residues" evidence="3">
    <location>
        <begin position="33"/>
        <end position="44"/>
    </location>
</feature>
<reference evidence="6" key="1">
    <citation type="journal article" date="2012" name="Nature">
        <title>The tomato genome sequence provides insights into fleshy fruit evolution.</title>
        <authorList>
            <consortium name="Tomato Genome Consortium"/>
        </authorList>
    </citation>
    <scope>NUCLEOTIDE SEQUENCE [LARGE SCALE GENOMIC DNA]</scope>
    <source>
        <strain evidence="6">cv. Heinz 1706</strain>
    </source>
</reference>
<protein>
    <recommendedName>
        <fullName evidence="2">RecQ-mediated genome instability protein 1</fullName>
    </recommendedName>
</protein>
<sequence length="258" mass="29042">MHRSSGCYKSFNSIKSDKTNRARLRKSTDQPKLLQSSNNPTPNREPNVDVSEVVRAADCGIGRALEGLGLRLRREWLESCVGGLEGSVVGEFSGLDDTTKAKLCFEQFLYSDMNFCGAGMLPKDVHKLHLVDLKGPFVLQKFLKESSICTWMSSLSYFLVDESSSQFRELLRTIWEGISGTGLLRKKLETGINEIVNISCPLRDRYQKVAAGIKRCLKLSMTDGIQRVFGMEYRPIKDLDVLSPSGLKLLKYYLQDEN</sequence>
<dbReference type="EnsemblPlants" id="Solyc05g014410.2.1">
    <property type="protein sequence ID" value="Solyc05g014410.2.1"/>
    <property type="gene ID" value="Solyc05g014410.2"/>
</dbReference>
<dbReference type="Pfam" id="PF21000">
    <property type="entry name" value="RMI1_N_N"/>
    <property type="match status" value="1"/>
</dbReference>
<reference evidence="6" key="2">
    <citation type="submission" date="2019-01" db="UniProtKB">
        <authorList>
            <consortium name="EnsemblPlants"/>
        </authorList>
    </citation>
    <scope>IDENTIFICATION</scope>
    <source>
        <strain evidence="6">cv. Heinz 1706</strain>
    </source>
</reference>
<dbReference type="InterPro" id="IPR013894">
    <property type="entry name" value="RMI1_OB"/>
</dbReference>
<dbReference type="PaxDb" id="4081-Solyc05g014410.1.1"/>
<evidence type="ECO:0000259" key="5">
    <source>
        <dbReference type="Pfam" id="PF21000"/>
    </source>
</evidence>
<feature type="domain" description="RMI1 N-terminal" evidence="5">
    <location>
        <begin position="69"/>
        <end position="113"/>
    </location>
</feature>
<name>A0A3Q7GDG0_SOLLC</name>
<dbReference type="PANTHER" id="PTHR14790">
    <property type="entry name" value="RECQ-MEDIATED GENOME INSTABILITY PROTEIN 1 RMI1"/>
    <property type="match status" value="1"/>
</dbReference>
<evidence type="ECO:0000256" key="3">
    <source>
        <dbReference type="SAM" id="MobiDB-lite"/>
    </source>
</evidence>
<accession>A0A3Q7GDG0</accession>
<dbReference type="Gramene" id="Solyc05g014410.2.1">
    <property type="protein sequence ID" value="Solyc05g014410.2.1"/>
    <property type="gene ID" value="Solyc05g014410.2"/>
</dbReference>
<organism evidence="6">
    <name type="scientific">Solanum lycopersicum</name>
    <name type="common">Tomato</name>
    <name type="synonym">Lycopersicon esculentum</name>
    <dbReference type="NCBI Taxonomy" id="4081"/>
    <lineage>
        <taxon>Eukaryota</taxon>
        <taxon>Viridiplantae</taxon>
        <taxon>Streptophyta</taxon>
        <taxon>Embryophyta</taxon>
        <taxon>Tracheophyta</taxon>
        <taxon>Spermatophyta</taxon>
        <taxon>Magnoliopsida</taxon>
        <taxon>eudicotyledons</taxon>
        <taxon>Gunneridae</taxon>
        <taxon>Pentapetalae</taxon>
        <taxon>asterids</taxon>
        <taxon>lamiids</taxon>
        <taxon>Solanales</taxon>
        <taxon>Solanaceae</taxon>
        <taxon>Solanoideae</taxon>
        <taxon>Solaneae</taxon>
        <taxon>Solanum</taxon>
        <taxon>Solanum subgen. Lycopersicon</taxon>
    </lineage>
</organism>
<dbReference type="STRING" id="4081.A0A3Q7GDG0"/>
<keyword evidence="7" id="KW-1185">Reference proteome</keyword>